<proteinExistence type="predicted"/>
<organism evidence="1">
    <name type="scientific">marine metagenome</name>
    <dbReference type="NCBI Taxonomy" id="408172"/>
    <lineage>
        <taxon>unclassified sequences</taxon>
        <taxon>metagenomes</taxon>
        <taxon>ecological metagenomes</taxon>
    </lineage>
</organism>
<dbReference type="AlphaFoldDB" id="A0A382QPQ8"/>
<dbReference type="EMBL" id="UINC01116024">
    <property type="protein sequence ID" value="SVC87473.1"/>
    <property type="molecule type" value="Genomic_DNA"/>
</dbReference>
<gene>
    <name evidence="1" type="ORF">METZ01_LOCUS340327</name>
</gene>
<accession>A0A382QPQ8</accession>
<protein>
    <submittedName>
        <fullName evidence="1">Uncharacterized protein</fullName>
    </submittedName>
</protein>
<feature type="non-terminal residue" evidence="1">
    <location>
        <position position="1"/>
    </location>
</feature>
<evidence type="ECO:0000313" key="1">
    <source>
        <dbReference type="EMBL" id="SVC87473.1"/>
    </source>
</evidence>
<reference evidence="1" key="1">
    <citation type="submission" date="2018-05" db="EMBL/GenBank/DDBJ databases">
        <authorList>
            <person name="Lanie J.A."/>
            <person name="Ng W.-L."/>
            <person name="Kazmierczak K.M."/>
            <person name="Andrzejewski T.M."/>
            <person name="Davidsen T.M."/>
            <person name="Wayne K.J."/>
            <person name="Tettelin H."/>
            <person name="Glass J.I."/>
            <person name="Rusch D."/>
            <person name="Podicherti R."/>
            <person name="Tsui H.-C.T."/>
            <person name="Winkler M.E."/>
        </authorList>
    </citation>
    <scope>NUCLEOTIDE SEQUENCE</scope>
</reference>
<sequence length="29" mass="3381">NNKKEADIPIEALANKAPQYDRKWTKPKL</sequence>
<name>A0A382QPQ8_9ZZZZ</name>